<dbReference type="AlphaFoldDB" id="A0A5C8PIU4"/>
<protein>
    <recommendedName>
        <fullName evidence="4">Lipoprotein</fullName>
    </recommendedName>
</protein>
<evidence type="ECO:0008006" key="4">
    <source>
        <dbReference type="Google" id="ProtNLM"/>
    </source>
</evidence>
<keyword evidence="3" id="KW-1185">Reference proteome</keyword>
<evidence type="ECO:0000256" key="1">
    <source>
        <dbReference type="SAM" id="SignalP"/>
    </source>
</evidence>
<dbReference type="RefSeq" id="WP_178133652.1">
    <property type="nucleotide sequence ID" value="NZ_VDUZ01000023.1"/>
</dbReference>
<dbReference type="Proteomes" id="UP000321638">
    <property type="component" value="Unassembled WGS sequence"/>
</dbReference>
<evidence type="ECO:0000313" key="3">
    <source>
        <dbReference type="Proteomes" id="UP000321638"/>
    </source>
</evidence>
<comment type="caution">
    <text evidence="2">The sequence shown here is derived from an EMBL/GenBank/DDBJ whole genome shotgun (WGS) entry which is preliminary data.</text>
</comment>
<name>A0A5C8PIU4_9HYPH</name>
<dbReference type="EMBL" id="VDUZ01000023">
    <property type="protein sequence ID" value="TXL73739.1"/>
    <property type="molecule type" value="Genomic_DNA"/>
</dbReference>
<gene>
    <name evidence="2" type="ORF">FHP25_20245</name>
</gene>
<reference evidence="2 3" key="1">
    <citation type="submission" date="2019-06" db="EMBL/GenBank/DDBJ databases">
        <title>New taxonomy in bacterial strain CC-CFT640, isolated from vineyard.</title>
        <authorList>
            <person name="Lin S.-Y."/>
            <person name="Tsai C.-F."/>
            <person name="Young C.-C."/>
        </authorList>
    </citation>
    <scope>NUCLEOTIDE SEQUENCE [LARGE SCALE GENOMIC DNA]</scope>
    <source>
        <strain evidence="2 3">CC-CFT640</strain>
    </source>
</reference>
<accession>A0A5C8PIU4</accession>
<feature type="chain" id="PRO_5022758862" description="Lipoprotein" evidence="1">
    <location>
        <begin position="21"/>
        <end position="70"/>
    </location>
</feature>
<feature type="signal peptide" evidence="1">
    <location>
        <begin position="1"/>
        <end position="20"/>
    </location>
</feature>
<organism evidence="2 3">
    <name type="scientific">Vineibacter terrae</name>
    <dbReference type="NCBI Taxonomy" id="2586908"/>
    <lineage>
        <taxon>Bacteria</taxon>
        <taxon>Pseudomonadati</taxon>
        <taxon>Pseudomonadota</taxon>
        <taxon>Alphaproteobacteria</taxon>
        <taxon>Hyphomicrobiales</taxon>
        <taxon>Vineibacter</taxon>
    </lineage>
</organism>
<evidence type="ECO:0000313" key="2">
    <source>
        <dbReference type="EMBL" id="TXL73739.1"/>
    </source>
</evidence>
<proteinExistence type="predicted"/>
<sequence length="70" mass="7284">MTLLLLAALSLAACGGLRPAGTPQGGVVTPILGTDEQQLLAAQGHCARFRKNARMAQTLDTGSVVFDCTW</sequence>
<keyword evidence="1" id="KW-0732">Signal</keyword>